<evidence type="ECO:0000259" key="3">
    <source>
        <dbReference type="Pfam" id="PF00497"/>
    </source>
</evidence>
<feature type="chain" id="PRO_5046743618" evidence="2">
    <location>
        <begin position="23"/>
        <end position="263"/>
    </location>
</feature>
<dbReference type="EMBL" id="JAPFPW010000002">
    <property type="protein sequence ID" value="MCW7753089.1"/>
    <property type="molecule type" value="Genomic_DNA"/>
</dbReference>
<feature type="signal peptide" evidence="2">
    <location>
        <begin position="1"/>
        <end position="22"/>
    </location>
</feature>
<sequence length="263" mass="29988">MQTMKTIASVFLFFLMASPALSQTKVTIYADNNYPPYAYAEGGEVKGIYTEILRTAFSRMKDYQVTIEAVPWARGLNYVETGTGLALYPPYYHPASRPWIKPYSVPILEENVVAMCTEKVLSRPRTAWPADYHGLTFGINAGFKLGGEAFWNAVDQGHIRVEEAQGSRANLLKLGAERIDCYINDRISILWEVDRLRRSGEYRWASPVEGYVISSEQGYLGFTDRDEGRFPFKNDFVKKFNTEIEKMRASGEIQKIIDRFVSQ</sequence>
<dbReference type="Pfam" id="PF00497">
    <property type="entry name" value="SBP_bac_3"/>
    <property type="match status" value="1"/>
</dbReference>
<dbReference type="PANTHER" id="PTHR35936">
    <property type="entry name" value="MEMBRANE-BOUND LYTIC MUREIN TRANSGLYCOSYLASE F"/>
    <property type="match status" value="1"/>
</dbReference>
<name>A0ABT3N6M7_9BACT</name>
<evidence type="ECO:0000313" key="4">
    <source>
        <dbReference type="EMBL" id="MCW7753089.1"/>
    </source>
</evidence>
<evidence type="ECO:0000256" key="2">
    <source>
        <dbReference type="SAM" id="SignalP"/>
    </source>
</evidence>
<dbReference type="SUPFAM" id="SSF53850">
    <property type="entry name" value="Periplasmic binding protein-like II"/>
    <property type="match status" value="1"/>
</dbReference>
<reference evidence="4 5" key="1">
    <citation type="submission" date="2022-11" db="EMBL/GenBank/DDBJ databases">
        <title>Desulfobotulus tamanensis H1 sp. nov. - anaerobic, alkaliphilic, sulphate reducing bacterium isolated from terrestrial mud volcano.</title>
        <authorList>
            <person name="Frolova A."/>
            <person name="Merkel A.Y."/>
            <person name="Slobodkin A.I."/>
        </authorList>
    </citation>
    <scope>NUCLEOTIDE SEQUENCE [LARGE SCALE GENOMIC DNA]</scope>
    <source>
        <strain evidence="4 5">H1</strain>
    </source>
</reference>
<evidence type="ECO:0000256" key="1">
    <source>
        <dbReference type="ARBA" id="ARBA00022729"/>
    </source>
</evidence>
<dbReference type="PANTHER" id="PTHR35936:SF25">
    <property type="entry name" value="ABC TRANSPORTER SUBSTRATE-BINDING PROTEIN"/>
    <property type="match status" value="1"/>
</dbReference>
<comment type="caution">
    <text evidence="4">The sequence shown here is derived from an EMBL/GenBank/DDBJ whole genome shotgun (WGS) entry which is preliminary data.</text>
</comment>
<accession>A0ABT3N6M7</accession>
<proteinExistence type="predicted"/>
<gene>
    <name evidence="4" type="ORF">OOT00_03705</name>
</gene>
<protein>
    <submittedName>
        <fullName evidence="4">ABC transporter substrate-binding protein</fullName>
    </submittedName>
</protein>
<keyword evidence="5" id="KW-1185">Reference proteome</keyword>
<dbReference type="Proteomes" id="UP001209681">
    <property type="component" value="Unassembled WGS sequence"/>
</dbReference>
<dbReference type="InterPro" id="IPR001638">
    <property type="entry name" value="Solute-binding_3/MltF_N"/>
</dbReference>
<keyword evidence="1 2" id="KW-0732">Signal</keyword>
<evidence type="ECO:0000313" key="5">
    <source>
        <dbReference type="Proteomes" id="UP001209681"/>
    </source>
</evidence>
<organism evidence="4 5">
    <name type="scientific">Desulfobotulus pelophilus</name>
    <dbReference type="NCBI Taxonomy" id="2823377"/>
    <lineage>
        <taxon>Bacteria</taxon>
        <taxon>Pseudomonadati</taxon>
        <taxon>Thermodesulfobacteriota</taxon>
        <taxon>Desulfobacteria</taxon>
        <taxon>Desulfobacterales</taxon>
        <taxon>Desulfobacteraceae</taxon>
        <taxon>Desulfobotulus</taxon>
    </lineage>
</organism>
<dbReference type="Gene3D" id="3.40.190.10">
    <property type="entry name" value="Periplasmic binding protein-like II"/>
    <property type="match status" value="3"/>
</dbReference>
<dbReference type="RefSeq" id="WP_265423943.1">
    <property type="nucleotide sequence ID" value="NZ_JAPFPW010000002.1"/>
</dbReference>
<feature type="domain" description="Solute-binding protein family 3/N-terminal" evidence="3">
    <location>
        <begin position="27"/>
        <end position="261"/>
    </location>
</feature>